<comment type="caution">
    <text evidence="1">The sequence shown here is derived from an EMBL/GenBank/DDBJ whole genome shotgun (WGS) entry which is preliminary data.</text>
</comment>
<dbReference type="Proteomes" id="UP001596406">
    <property type="component" value="Unassembled WGS sequence"/>
</dbReference>
<protein>
    <submittedName>
        <fullName evidence="1">Uncharacterized protein</fullName>
    </submittedName>
</protein>
<accession>A0ABD5U8W3</accession>
<evidence type="ECO:0000313" key="1">
    <source>
        <dbReference type="EMBL" id="MFC6836890.1"/>
    </source>
</evidence>
<organism evidence="1 2">
    <name type="scientific">Halomarina ordinaria</name>
    <dbReference type="NCBI Taxonomy" id="3033939"/>
    <lineage>
        <taxon>Archaea</taxon>
        <taxon>Methanobacteriati</taxon>
        <taxon>Methanobacteriota</taxon>
        <taxon>Stenosarchaea group</taxon>
        <taxon>Halobacteria</taxon>
        <taxon>Halobacteriales</taxon>
        <taxon>Natronomonadaceae</taxon>
        <taxon>Halomarina</taxon>
    </lineage>
</organism>
<sequence length="125" mass="14144">MTALVTDERRETLVSAARTAIGDDLRSLVYFTPEEWERLYLRSDLDRDADVERFAANERLAFADLRAYGTSELGTYQFTIRAFTDGYVVRVVDGEEGTFATTDAMPITLFEEVATALRRTLASEE</sequence>
<dbReference type="InterPro" id="IPR055944">
    <property type="entry name" value="DUF7522"/>
</dbReference>
<reference evidence="1 2" key="1">
    <citation type="journal article" date="2019" name="Int. J. Syst. Evol. Microbiol.">
        <title>The Global Catalogue of Microorganisms (GCM) 10K type strain sequencing project: providing services to taxonomists for standard genome sequencing and annotation.</title>
        <authorList>
            <consortium name="The Broad Institute Genomics Platform"/>
            <consortium name="The Broad Institute Genome Sequencing Center for Infectious Disease"/>
            <person name="Wu L."/>
            <person name="Ma J."/>
        </authorList>
    </citation>
    <scope>NUCLEOTIDE SEQUENCE [LARGE SCALE GENOMIC DNA]</scope>
    <source>
        <strain evidence="1 2">PSRA2</strain>
    </source>
</reference>
<keyword evidence="2" id="KW-1185">Reference proteome</keyword>
<dbReference type="RefSeq" id="WP_304448564.1">
    <property type="nucleotide sequence ID" value="NZ_JARRAH010000001.1"/>
</dbReference>
<dbReference type="Pfam" id="PF24366">
    <property type="entry name" value="DUF7522"/>
    <property type="match status" value="1"/>
</dbReference>
<gene>
    <name evidence="1" type="ORF">ACFQHK_10230</name>
</gene>
<name>A0ABD5U8W3_9EURY</name>
<proteinExistence type="predicted"/>
<dbReference type="AlphaFoldDB" id="A0ABD5U8W3"/>
<dbReference type="EMBL" id="JBHSXM010000001">
    <property type="protein sequence ID" value="MFC6836890.1"/>
    <property type="molecule type" value="Genomic_DNA"/>
</dbReference>
<evidence type="ECO:0000313" key="2">
    <source>
        <dbReference type="Proteomes" id="UP001596406"/>
    </source>
</evidence>